<proteinExistence type="predicted"/>
<name>A0A1H5Y3Q7_9ACTN</name>
<dbReference type="Pfam" id="PF06013">
    <property type="entry name" value="WXG100"/>
    <property type="match status" value="1"/>
</dbReference>
<dbReference type="AlphaFoldDB" id="A0A1H5Y3Q7"/>
<dbReference type="InterPro" id="IPR010310">
    <property type="entry name" value="T7SS_ESAT-6-like"/>
</dbReference>
<dbReference type="Gene3D" id="1.10.287.1060">
    <property type="entry name" value="ESAT-6-like"/>
    <property type="match status" value="1"/>
</dbReference>
<sequence>MVATDGGGSGFTGSDGVLYHTTPHDLKEKAVDISNTQQVVQGQLDTLKSYVQDLESVWGGIAASTFQNLMGDWDTCAARMQNALLGISDGLSNTADNYVQGEQTNVTNFSRVVLPPARLS</sequence>
<dbReference type="Proteomes" id="UP000236754">
    <property type="component" value="Unassembled WGS sequence"/>
</dbReference>
<gene>
    <name evidence="1" type="ORF">SAMN05216223_103550</name>
</gene>
<dbReference type="RefSeq" id="WP_103885256.1">
    <property type="nucleotide sequence ID" value="NZ_FNVU01000003.1"/>
</dbReference>
<organism evidence="1 2">
    <name type="scientific">Actinacidiphila yanglinensis</name>
    <dbReference type="NCBI Taxonomy" id="310779"/>
    <lineage>
        <taxon>Bacteria</taxon>
        <taxon>Bacillati</taxon>
        <taxon>Actinomycetota</taxon>
        <taxon>Actinomycetes</taxon>
        <taxon>Kitasatosporales</taxon>
        <taxon>Streptomycetaceae</taxon>
        <taxon>Actinacidiphila</taxon>
    </lineage>
</organism>
<dbReference type="EMBL" id="FNVU01000003">
    <property type="protein sequence ID" value="SEG18699.1"/>
    <property type="molecule type" value="Genomic_DNA"/>
</dbReference>
<dbReference type="NCBIfam" id="TIGR03930">
    <property type="entry name" value="WXG100_ESAT6"/>
    <property type="match status" value="1"/>
</dbReference>
<accession>A0A1H5Y3Q7</accession>
<protein>
    <submittedName>
        <fullName evidence="1">WXG100 family type VII secretion target</fullName>
    </submittedName>
</protein>
<evidence type="ECO:0000313" key="1">
    <source>
        <dbReference type="EMBL" id="SEG18699.1"/>
    </source>
</evidence>
<dbReference type="OrthoDB" id="3400155at2"/>
<evidence type="ECO:0000313" key="2">
    <source>
        <dbReference type="Proteomes" id="UP000236754"/>
    </source>
</evidence>
<dbReference type="InterPro" id="IPR036689">
    <property type="entry name" value="ESAT-6-like_sf"/>
</dbReference>
<reference evidence="1 2" key="1">
    <citation type="submission" date="2016-10" db="EMBL/GenBank/DDBJ databases">
        <authorList>
            <person name="de Groot N.N."/>
        </authorList>
    </citation>
    <scope>NUCLEOTIDE SEQUENCE [LARGE SCALE GENOMIC DNA]</scope>
    <source>
        <strain evidence="1 2">CGMCC 4.2023</strain>
    </source>
</reference>
<keyword evidence="2" id="KW-1185">Reference proteome</keyword>
<dbReference type="SUPFAM" id="SSF140453">
    <property type="entry name" value="EsxAB dimer-like"/>
    <property type="match status" value="1"/>
</dbReference>